<evidence type="ECO:0000256" key="1">
    <source>
        <dbReference type="SAM" id="MobiDB-lite"/>
    </source>
</evidence>
<dbReference type="Proteomes" id="UP000654075">
    <property type="component" value="Unassembled WGS sequence"/>
</dbReference>
<feature type="region of interest" description="Disordered" evidence="1">
    <location>
        <begin position="57"/>
        <end position="79"/>
    </location>
</feature>
<proteinExistence type="predicted"/>
<reference evidence="2" key="1">
    <citation type="submission" date="2021-02" db="EMBL/GenBank/DDBJ databases">
        <authorList>
            <person name="Dougan E. K."/>
            <person name="Rhodes N."/>
            <person name="Thang M."/>
            <person name="Chan C."/>
        </authorList>
    </citation>
    <scope>NUCLEOTIDE SEQUENCE</scope>
</reference>
<evidence type="ECO:0000313" key="3">
    <source>
        <dbReference type="Proteomes" id="UP000654075"/>
    </source>
</evidence>
<protein>
    <submittedName>
        <fullName evidence="2">Uncharacterized protein</fullName>
    </submittedName>
</protein>
<comment type="caution">
    <text evidence="2">The sequence shown here is derived from an EMBL/GenBank/DDBJ whole genome shotgun (WGS) entry which is preliminary data.</text>
</comment>
<dbReference type="EMBL" id="CAJNNV010031266">
    <property type="protein sequence ID" value="CAE8635266.1"/>
    <property type="molecule type" value="Genomic_DNA"/>
</dbReference>
<dbReference type="AlphaFoldDB" id="A0A813HCK1"/>
<keyword evidence="3" id="KW-1185">Reference proteome</keyword>
<gene>
    <name evidence="2" type="ORF">PGLA1383_LOCUS50864</name>
</gene>
<organism evidence="2 3">
    <name type="scientific">Polarella glacialis</name>
    <name type="common">Dinoflagellate</name>
    <dbReference type="NCBI Taxonomy" id="89957"/>
    <lineage>
        <taxon>Eukaryota</taxon>
        <taxon>Sar</taxon>
        <taxon>Alveolata</taxon>
        <taxon>Dinophyceae</taxon>
        <taxon>Suessiales</taxon>
        <taxon>Suessiaceae</taxon>
        <taxon>Polarella</taxon>
    </lineage>
</organism>
<accession>A0A813HCK1</accession>
<sequence>MDSGPQLKSCALYATPMARARLSESGKGEAMQPSKADKNDTNYSHNTEINRRALTLRQAPTGPSLRGHSHGTLHVELGA</sequence>
<name>A0A813HCK1_POLGL</name>
<feature type="region of interest" description="Disordered" evidence="1">
    <location>
        <begin position="22"/>
        <end position="44"/>
    </location>
</feature>
<evidence type="ECO:0000313" key="2">
    <source>
        <dbReference type="EMBL" id="CAE8635266.1"/>
    </source>
</evidence>